<evidence type="ECO:0000256" key="8">
    <source>
        <dbReference type="ARBA" id="ARBA00022833"/>
    </source>
</evidence>
<dbReference type="InterPro" id="IPR007642">
    <property type="entry name" value="RNA_pol_Rpb2_2"/>
</dbReference>
<evidence type="ECO:0000256" key="2">
    <source>
        <dbReference type="ARBA" id="ARBA00006835"/>
    </source>
</evidence>
<keyword evidence="10" id="KW-0539">Nucleus</keyword>
<dbReference type="Pfam" id="PF04560">
    <property type="entry name" value="RNA_pol_Rpb2_7"/>
    <property type="match status" value="1"/>
</dbReference>
<dbReference type="Gene3D" id="2.40.270.10">
    <property type="entry name" value="DNA-directed RNA polymerase, subunit 2, domain 6"/>
    <property type="match status" value="2"/>
</dbReference>
<evidence type="ECO:0000259" key="14">
    <source>
        <dbReference type="Pfam" id="PF00562"/>
    </source>
</evidence>
<dbReference type="Gene3D" id="3.90.1800.10">
    <property type="entry name" value="RNA polymerase alpha subunit dimerisation domain"/>
    <property type="match status" value="1"/>
</dbReference>
<dbReference type="Gene3D" id="3.90.1110.10">
    <property type="entry name" value="RNA polymerase Rpb2, domain 2"/>
    <property type="match status" value="1"/>
</dbReference>
<dbReference type="GO" id="GO:0006351">
    <property type="term" value="P:DNA-templated transcription"/>
    <property type="evidence" value="ECO:0007669"/>
    <property type="project" value="InterPro"/>
</dbReference>
<dbReference type="InterPro" id="IPR007120">
    <property type="entry name" value="DNA-dir_RNAP_su2_dom"/>
</dbReference>
<accession>A0A8J5K4M8</accession>
<dbReference type="InterPro" id="IPR007121">
    <property type="entry name" value="RNA_pol_bsu_CS"/>
</dbReference>
<protein>
    <recommendedName>
        <fullName evidence="13">DNA-directed RNA polymerase subunit beta</fullName>
        <ecNumber evidence="13">2.7.7.6</ecNumber>
    </recommendedName>
</protein>
<evidence type="ECO:0000256" key="5">
    <source>
        <dbReference type="ARBA" id="ARBA00022695"/>
    </source>
</evidence>
<sequence length="1062" mass="120201">MGASKKTVELSLKHLKVPNFGKIPQTQNEAIQALAAPHVESFNFLLQEGLQAVVSNIPPLEFATDNGNRISLKIANVAVGRPRLPPGAGETVDYNIYPKECIERGCSYTAPFAVSFEWTRDKQEMLSFRQSLGDVPIIVRSKKCNLYNLSPKELVKHGEMLSSNRRNYPLAMTRESWKKRNISYTDKGVLIRCVQADQTSAINVLHYLTTGEAKLEFAVKRELFFVPLIMILKALMDYSDQQIYQHLIRGRENDMYFTEKIKNMMRDLHAEGLYTQKVCKEYIGNSFRHRLTDNLPEWYTDVEVCDFLLHQNVLIHLKTNAGKFHMICMMARKLYSFVNGETKAEFVDAFSMQEVALGGHTYLQLLKEKLTDLLISIKIQVRIKNRREGRLWVVEDGLTVVIEHLNRMRDLSHLRAIHRGAFFVDMKTIEPRRLTGEAWGFICPVHTPDGAPCGLLNHLAQNCIVLSDIPKNPKALSAALTMLGMTPIDIIPLAPYAECLEVILDGCLVGYIRMDESEEFTQKLRIMKSQEEIWKYTEIVLIPKRKYGGQYPGLFLVTSIARMMRPVINLTTYSIEYIGTLEQLYLNVAITPEDIEDGVHTHLEVDKTSLFSNIGKLVPFSDCNPNPRNMYQCQMGKQTMGTPFHNWRAQTTGKAYRLQYPQVPLVRNSHYDDINMEEFCMGFNAVIAIISYTGFDMEDAMVLNKCSMERGLGHGQIYKTEFIDLSMLQGKGKGPTTEISFVFRRNPHEPEQKSVLDSNGLPYPGTQLTEVFLIYDNENFVPRSTRVKIVLWISTPSWQPRNPIIGDKFASRSGQKGIMSRLYPVEDLPFSERGIMPDIIFNPHGIPSRMTAGKLIELVAGKSAAEFGKSFDSTPFEFSDENPAHEYFGKILEKAGFNYYGEDVLYSGVDGRMLEVEIFEGVRATGAVDMVTHQPVKGRKRGGAIRFGEMERDCLISHGAAYTLKDRLLDCSDISLEWVCEECGGILSPSVRLSGGTQFYGKKQPECVVCGPKATVRQLHLPYAFKYLVAELASVGLKTQLELRSAEDIITSKPIVQSLNET</sequence>
<comment type="similarity">
    <text evidence="2 12">Belongs to the RNA polymerase beta chain family.</text>
</comment>
<keyword evidence="9 13" id="KW-0804">Transcription</keyword>
<keyword evidence="21" id="KW-1185">Reference proteome</keyword>
<dbReference type="InterPro" id="IPR007641">
    <property type="entry name" value="RNA_pol_Rpb2_7"/>
</dbReference>
<dbReference type="Gene3D" id="3.90.1100.10">
    <property type="match status" value="1"/>
</dbReference>
<evidence type="ECO:0000259" key="15">
    <source>
        <dbReference type="Pfam" id="PF04560"/>
    </source>
</evidence>
<dbReference type="EC" id="2.7.7.6" evidence="13"/>
<evidence type="ECO:0000259" key="16">
    <source>
        <dbReference type="Pfam" id="PF04561"/>
    </source>
</evidence>
<dbReference type="SUPFAM" id="SSF64484">
    <property type="entry name" value="beta and beta-prime subunits of DNA dependent RNA-polymerase"/>
    <property type="match status" value="1"/>
</dbReference>
<dbReference type="GO" id="GO:0008270">
    <property type="term" value="F:zinc ion binding"/>
    <property type="evidence" value="ECO:0007669"/>
    <property type="project" value="UniProtKB-KW"/>
</dbReference>
<dbReference type="InterPro" id="IPR009674">
    <property type="entry name" value="Rpa2_dom_4"/>
</dbReference>
<evidence type="ECO:0000313" key="20">
    <source>
        <dbReference type="EMBL" id="KAG7164844.1"/>
    </source>
</evidence>
<evidence type="ECO:0000256" key="1">
    <source>
        <dbReference type="ARBA" id="ARBA00004123"/>
    </source>
</evidence>
<feature type="domain" description="DNA-directed RNA polymerase subunit 2 hybrid-binding" evidence="14">
    <location>
        <begin position="615"/>
        <end position="771"/>
    </location>
</feature>
<dbReference type="InterPro" id="IPR015712">
    <property type="entry name" value="DNA-dir_RNA_pol_su2"/>
</dbReference>
<feature type="domain" description="RNA polymerase beta subunit protrusion" evidence="17">
    <location>
        <begin position="34"/>
        <end position="160"/>
    </location>
</feature>
<dbReference type="Pfam" id="PF04561">
    <property type="entry name" value="RNA_pol_Rpb2_2"/>
    <property type="match status" value="1"/>
</dbReference>
<proteinExistence type="inferred from homology"/>
<dbReference type="GO" id="GO:0003677">
    <property type="term" value="F:DNA binding"/>
    <property type="evidence" value="ECO:0007669"/>
    <property type="project" value="InterPro"/>
</dbReference>
<evidence type="ECO:0000259" key="19">
    <source>
        <dbReference type="Pfam" id="PF06883"/>
    </source>
</evidence>
<dbReference type="Pfam" id="PF00562">
    <property type="entry name" value="RNA_pol_Rpb2_6"/>
    <property type="match status" value="2"/>
</dbReference>
<feature type="domain" description="DNA-directed RNA polymerase subunit 2 hybrid-binding" evidence="14">
    <location>
        <begin position="799"/>
        <end position="941"/>
    </location>
</feature>
<evidence type="ECO:0000313" key="21">
    <source>
        <dbReference type="Proteomes" id="UP000747542"/>
    </source>
</evidence>
<keyword evidence="7" id="KW-0863">Zinc-finger</keyword>
<dbReference type="GO" id="GO:0032549">
    <property type="term" value="F:ribonucleoside binding"/>
    <property type="evidence" value="ECO:0007669"/>
    <property type="project" value="InterPro"/>
</dbReference>
<feature type="domain" description="RNA polymerase Rpb2" evidence="18">
    <location>
        <begin position="401"/>
        <end position="465"/>
    </location>
</feature>
<dbReference type="Proteomes" id="UP000747542">
    <property type="component" value="Unassembled WGS sequence"/>
</dbReference>
<evidence type="ECO:0000256" key="12">
    <source>
        <dbReference type="RuleBase" id="RU000434"/>
    </source>
</evidence>
<gene>
    <name evidence="20" type="primary">Polr1b-L</name>
    <name evidence="20" type="ORF">Hamer_G017235</name>
</gene>
<dbReference type="FunFam" id="3.90.1110.10:FF:000007">
    <property type="entry name" value="DNA-directed RNA polymerase subunit beta"/>
    <property type="match status" value="1"/>
</dbReference>
<dbReference type="InterPro" id="IPR037034">
    <property type="entry name" value="RNA_pol_Rpb2_2_sf"/>
</dbReference>
<comment type="catalytic activity">
    <reaction evidence="11">
        <text>RNA(n) + a ribonucleoside 5'-triphosphate = RNA(n+1) + diphosphate</text>
        <dbReference type="Rhea" id="RHEA:21248"/>
        <dbReference type="Rhea" id="RHEA-COMP:14527"/>
        <dbReference type="Rhea" id="RHEA-COMP:17342"/>
        <dbReference type="ChEBI" id="CHEBI:33019"/>
        <dbReference type="ChEBI" id="CHEBI:61557"/>
        <dbReference type="ChEBI" id="CHEBI:140395"/>
        <dbReference type="EC" id="2.7.7.6"/>
    </reaction>
    <physiologicalReaction direction="left-to-right" evidence="11">
        <dbReference type="Rhea" id="RHEA:21249"/>
    </physiologicalReaction>
</comment>
<dbReference type="Pfam" id="PF06883">
    <property type="entry name" value="RNA_pol_Rpa2_4"/>
    <property type="match status" value="1"/>
</dbReference>
<evidence type="ECO:0000256" key="13">
    <source>
        <dbReference type="RuleBase" id="RU363031"/>
    </source>
</evidence>
<dbReference type="AlphaFoldDB" id="A0A8J5K4M8"/>
<dbReference type="PANTHER" id="PTHR20856">
    <property type="entry name" value="DNA-DIRECTED RNA POLYMERASE I SUBUNIT 2"/>
    <property type="match status" value="1"/>
</dbReference>
<evidence type="ECO:0000259" key="18">
    <source>
        <dbReference type="Pfam" id="PF04565"/>
    </source>
</evidence>
<dbReference type="CDD" id="cd00653">
    <property type="entry name" value="RNA_pol_B_RPB2"/>
    <property type="match status" value="1"/>
</dbReference>
<evidence type="ECO:0000256" key="9">
    <source>
        <dbReference type="ARBA" id="ARBA00023163"/>
    </source>
</evidence>
<feature type="domain" description="RNA polymerase Rpb2" evidence="15">
    <location>
        <begin position="943"/>
        <end position="1042"/>
    </location>
</feature>
<keyword evidence="5 13" id="KW-0548">Nucleotidyltransferase</keyword>
<evidence type="ECO:0000256" key="10">
    <source>
        <dbReference type="ARBA" id="ARBA00023242"/>
    </source>
</evidence>
<evidence type="ECO:0000256" key="6">
    <source>
        <dbReference type="ARBA" id="ARBA00022723"/>
    </source>
</evidence>
<dbReference type="Pfam" id="PF04563">
    <property type="entry name" value="RNA_pol_Rpb2_1"/>
    <property type="match status" value="1"/>
</dbReference>
<keyword evidence="8" id="KW-0862">Zinc</keyword>
<dbReference type="GO" id="GO:0003899">
    <property type="term" value="F:DNA-directed RNA polymerase activity"/>
    <property type="evidence" value="ECO:0007669"/>
    <property type="project" value="UniProtKB-EC"/>
</dbReference>
<reference evidence="20" key="1">
    <citation type="journal article" date="2021" name="Sci. Adv.">
        <title>The American lobster genome reveals insights on longevity, neural, and immune adaptations.</title>
        <authorList>
            <person name="Polinski J.M."/>
            <person name="Zimin A.V."/>
            <person name="Clark K.F."/>
            <person name="Kohn A.B."/>
            <person name="Sadowski N."/>
            <person name="Timp W."/>
            <person name="Ptitsyn A."/>
            <person name="Khanna P."/>
            <person name="Romanova D.Y."/>
            <person name="Williams P."/>
            <person name="Greenwood S.J."/>
            <person name="Moroz L.L."/>
            <person name="Walt D.R."/>
            <person name="Bodnar A.G."/>
        </authorList>
    </citation>
    <scope>NUCLEOTIDE SEQUENCE</scope>
    <source>
        <strain evidence="20">GMGI-L3</strain>
    </source>
</reference>
<keyword evidence="4 13" id="KW-0808">Transferase</keyword>
<feature type="domain" description="RNA polymerase Rpb2" evidence="16">
    <location>
        <begin position="165"/>
        <end position="355"/>
    </location>
</feature>
<comment type="function">
    <text evidence="13">DNA-dependent RNA polymerase catalyzes the transcription of DNA into RNA using the four ribonucleoside triphosphates as substrates.</text>
</comment>
<dbReference type="EMBL" id="JAHLQT010024908">
    <property type="protein sequence ID" value="KAG7164844.1"/>
    <property type="molecule type" value="Genomic_DNA"/>
</dbReference>
<dbReference type="GO" id="GO:0000428">
    <property type="term" value="C:DNA-directed RNA polymerase complex"/>
    <property type="evidence" value="ECO:0007669"/>
    <property type="project" value="UniProtKB-KW"/>
</dbReference>
<evidence type="ECO:0000256" key="11">
    <source>
        <dbReference type="ARBA" id="ARBA00047768"/>
    </source>
</evidence>
<keyword evidence="6" id="KW-0479">Metal-binding</keyword>
<dbReference type="InterPro" id="IPR037033">
    <property type="entry name" value="DNA-dir_RNAP_su2_hyb_sf"/>
</dbReference>
<evidence type="ECO:0000256" key="4">
    <source>
        <dbReference type="ARBA" id="ARBA00022679"/>
    </source>
</evidence>
<dbReference type="Pfam" id="PF04565">
    <property type="entry name" value="RNA_pol_Rpb2_3"/>
    <property type="match status" value="1"/>
</dbReference>
<evidence type="ECO:0000256" key="3">
    <source>
        <dbReference type="ARBA" id="ARBA00022478"/>
    </source>
</evidence>
<dbReference type="GO" id="GO:0005634">
    <property type="term" value="C:nucleus"/>
    <property type="evidence" value="ECO:0007669"/>
    <property type="project" value="UniProtKB-SubCell"/>
</dbReference>
<dbReference type="InterPro" id="IPR007645">
    <property type="entry name" value="RNA_pol_Rpb2_3"/>
</dbReference>
<name>A0A8J5K4M8_HOMAM</name>
<comment type="subcellular location">
    <subcellularLocation>
        <location evidence="1">Nucleus</location>
    </subcellularLocation>
</comment>
<dbReference type="InterPro" id="IPR007644">
    <property type="entry name" value="RNA_pol_bsu_protrusion"/>
</dbReference>
<evidence type="ECO:0000256" key="7">
    <source>
        <dbReference type="ARBA" id="ARBA00022771"/>
    </source>
</evidence>
<organism evidence="20 21">
    <name type="scientific">Homarus americanus</name>
    <name type="common">American lobster</name>
    <dbReference type="NCBI Taxonomy" id="6706"/>
    <lineage>
        <taxon>Eukaryota</taxon>
        <taxon>Metazoa</taxon>
        <taxon>Ecdysozoa</taxon>
        <taxon>Arthropoda</taxon>
        <taxon>Crustacea</taxon>
        <taxon>Multicrustacea</taxon>
        <taxon>Malacostraca</taxon>
        <taxon>Eumalacostraca</taxon>
        <taxon>Eucarida</taxon>
        <taxon>Decapoda</taxon>
        <taxon>Pleocyemata</taxon>
        <taxon>Astacidea</taxon>
        <taxon>Nephropoidea</taxon>
        <taxon>Nephropidae</taxon>
        <taxon>Homarus</taxon>
    </lineage>
</organism>
<evidence type="ECO:0000259" key="17">
    <source>
        <dbReference type="Pfam" id="PF04563"/>
    </source>
</evidence>
<feature type="domain" description="DNA-directed RNA polymerase I subunit RPA2" evidence="19">
    <location>
        <begin position="509"/>
        <end position="565"/>
    </location>
</feature>
<dbReference type="PROSITE" id="PS01166">
    <property type="entry name" value="RNA_POL_BETA"/>
    <property type="match status" value="1"/>
</dbReference>
<comment type="caution">
    <text evidence="20">The sequence shown here is derived from an EMBL/GenBank/DDBJ whole genome shotgun (WGS) entry which is preliminary data.</text>
</comment>
<keyword evidence="3 13" id="KW-0240">DNA-directed RNA polymerase</keyword>